<dbReference type="RefSeq" id="WP_394317957.1">
    <property type="nucleotide sequence ID" value="NZ_JBHMQV010000009.1"/>
</dbReference>
<dbReference type="SUPFAM" id="SSF55781">
    <property type="entry name" value="GAF domain-like"/>
    <property type="match status" value="1"/>
</dbReference>
<dbReference type="SUPFAM" id="SSF46785">
    <property type="entry name" value="Winged helix' DNA-binding domain"/>
    <property type="match status" value="1"/>
</dbReference>
<dbReference type="Proteomes" id="UP001589887">
    <property type="component" value="Unassembled WGS sequence"/>
</dbReference>
<evidence type="ECO:0000256" key="2">
    <source>
        <dbReference type="ARBA" id="ARBA00023125"/>
    </source>
</evidence>
<dbReference type="PROSITE" id="PS51077">
    <property type="entry name" value="HTH_ICLR"/>
    <property type="match status" value="1"/>
</dbReference>
<dbReference type="Pfam" id="PF09339">
    <property type="entry name" value="HTH_IclR"/>
    <property type="match status" value="1"/>
</dbReference>
<accession>A0ABV6TFP3</accession>
<dbReference type="SMART" id="SM00346">
    <property type="entry name" value="HTH_ICLR"/>
    <property type="match status" value="1"/>
</dbReference>
<gene>
    <name evidence="6" type="ORF">ACFH04_09900</name>
</gene>
<evidence type="ECO:0000259" key="5">
    <source>
        <dbReference type="PROSITE" id="PS51077"/>
    </source>
</evidence>
<proteinExistence type="predicted"/>
<dbReference type="Gene3D" id="3.30.450.40">
    <property type="match status" value="1"/>
</dbReference>
<dbReference type="InterPro" id="IPR036388">
    <property type="entry name" value="WH-like_DNA-bd_sf"/>
</dbReference>
<reference evidence="6 7" key="1">
    <citation type="submission" date="2024-09" db="EMBL/GenBank/DDBJ databases">
        <authorList>
            <person name="Sun Q."/>
            <person name="Mori K."/>
        </authorList>
    </citation>
    <scope>NUCLEOTIDE SEQUENCE [LARGE SCALE GENOMIC DNA]</scope>
    <source>
        <strain evidence="6 7">JCM 4557</strain>
    </source>
</reference>
<sequence length="252" mass="25783">MTSRGGAPTATPGEGSSGPGRSVLEGAFSLLEALAVVGEAGLSDLAMRSGLPKATAHRMLSQLARLGVVEHRAGHYRMGATVTRLGRSWRTHRLLGKAAALPLRRLAAATRAGAAVVAPCAGAMVVVAGLPGAADAIFPHTVGTVLPPGSAAEIVVAASATASPPPPGYSTANWTRRLSSAREHGVVVQRHESEALFCVAAPVRAWSRVVVAAVAVTVLDSRRLDATADAVKHTARLVSGNLARMPAARQQL</sequence>
<keyword evidence="3" id="KW-0804">Transcription</keyword>
<dbReference type="InterPro" id="IPR036390">
    <property type="entry name" value="WH_DNA-bd_sf"/>
</dbReference>
<dbReference type="InterPro" id="IPR029016">
    <property type="entry name" value="GAF-like_dom_sf"/>
</dbReference>
<evidence type="ECO:0000256" key="4">
    <source>
        <dbReference type="SAM" id="MobiDB-lite"/>
    </source>
</evidence>
<evidence type="ECO:0000256" key="1">
    <source>
        <dbReference type="ARBA" id="ARBA00023015"/>
    </source>
</evidence>
<dbReference type="EMBL" id="JBHMQV010000009">
    <property type="protein sequence ID" value="MFC0844021.1"/>
    <property type="molecule type" value="Genomic_DNA"/>
</dbReference>
<dbReference type="PANTHER" id="PTHR30136">
    <property type="entry name" value="HELIX-TURN-HELIX TRANSCRIPTIONAL REGULATOR, ICLR FAMILY"/>
    <property type="match status" value="1"/>
</dbReference>
<dbReference type="PANTHER" id="PTHR30136:SF24">
    <property type="entry name" value="HTH-TYPE TRANSCRIPTIONAL REPRESSOR ALLR"/>
    <property type="match status" value="1"/>
</dbReference>
<evidence type="ECO:0000313" key="6">
    <source>
        <dbReference type="EMBL" id="MFC0844021.1"/>
    </source>
</evidence>
<feature type="domain" description="HTH iclR-type" evidence="5">
    <location>
        <begin position="21"/>
        <end position="80"/>
    </location>
</feature>
<dbReference type="InterPro" id="IPR050707">
    <property type="entry name" value="HTH_MetabolicPath_Reg"/>
</dbReference>
<evidence type="ECO:0000313" key="7">
    <source>
        <dbReference type="Proteomes" id="UP001589887"/>
    </source>
</evidence>
<dbReference type="Pfam" id="PF01614">
    <property type="entry name" value="IclR_C"/>
    <property type="match status" value="1"/>
</dbReference>
<organism evidence="6 7">
    <name type="scientific">Streptomyces noboritoensis</name>
    <dbReference type="NCBI Taxonomy" id="67337"/>
    <lineage>
        <taxon>Bacteria</taxon>
        <taxon>Bacillati</taxon>
        <taxon>Actinomycetota</taxon>
        <taxon>Actinomycetes</taxon>
        <taxon>Kitasatosporales</taxon>
        <taxon>Streptomycetaceae</taxon>
        <taxon>Streptomyces</taxon>
    </lineage>
</organism>
<dbReference type="InterPro" id="IPR005471">
    <property type="entry name" value="Tscrpt_reg_IclR_N"/>
</dbReference>
<comment type="caution">
    <text evidence="6">The sequence shown here is derived from an EMBL/GenBank/DDBJ whole genome shotgun (WGS) entry which is preliminary data.</text>
</comment>
<dbReference type="InterPro" id="IPR014757">
    <property type="entry name" value="Tscrpt_reg_IclR_C"/>
</dbReference>
<keyword evidence="1" id="KW-0805">Transcription regulation</keyword>
<name>A0ABV6TFP3_9ACTN</name>
<feature type="region of interest" description="Disordered" evidence="4">
    <location>
        <begin position="1"/>
        <end position="21"/>
    </location>
</feature>
<dbReference type="Gene3D" id="1.10.10.10">
    <property type="entry name" value="Winged helix-like DNA-binding domain superfamily/Winged helix DNA-binding domain"/>
    <property type="match status" value="1"/>
</dbReference>
<keyword evidence="2" id="KW-0238">DNA-binding</keyword>
<protein>
    <submittedName>
        <fullName evidence="6">Helix-turn-helix domain-containing protein</fullName>
    </submittedName>
</protein>
<evidence type="ECO:0000256" key="3">
    <source>
        <dbReference type="ARBA" id="ARBA00023163"/>
    </source>
</evidence>
<keyword evidence="7" id="KW-1185">Reference proteome</keyword>